<keyword evidence="5" id="KW-0479">Metal-binding</keyword>
<keyword evidence="7" id="KW-0862">Zinc</keyword>
<dbReference type="InterPro" id="IPR019761">
    <property type="entry name" value="DNA-dir_RNA_pol-M_15_CS"/>
</dbReference>
<evidence type="ECO:0000256" key="3">
    <source>
        <dbReference type="ARBA" id="ARBA00018784"/>
    </source>
</evidence>
<evidence type="ECO:0000256" key="8">
    <source>
        <dbReference type="ARBA" id="ARBA00023163"/>
    </source>
</evidence>
<gene>
    <name evidence="12" type="ORF">BDP81DRAFT_322645</name>
</gene>
<protein>
    <recommendedName>
        <fullName evidence="3">DNA-directed RNA polymerase I subunit RPA12</fullName>
    </recommendedName>
</protein>
<keyword evidence="8" id="KW-0804">Transcription</keyword>
<dbReference type="GO" id="GO:0003676">
    <property type="term" value="F:nucleic acid binding"/>
    <property type="evidence" value="ECO:0007669"/>
    <property type="project" value="InterPro"/>
</dbReference>
<accession>A0AAI9ZN10</accession>
<organism evidence="12 13">
    <name type="scientific">Colletotrichum phormii</name>
    <dbReference type="NCBI Taxonomy" id="359342"/>
    <lineage>
        <taxon>Eukaryota</taxon>
        <taxon>Fungi</taxon>
        <taxon>Dikarya</taxon>
        <taxon>Ascomycota</taxon>
        <taxon>Pezizomycotina</taxon>
        <taxon>Sordariomycetes</taxon>
        <taxon>Hypocreomycetidae</taxon>
        <taxon>Glomerellales</taxon>
        <taxon>Glomerellaceae</taxon>
        <taxon>Colletotrichum</taxon>
        <taxon>Colletotrichum acutatum species complex</taxon>
    </lineage>
</organism>
<dbReference type="RefSeq" id="XP_060443614.1">
    <property type="nucleotide sequence ID" value="XM_060584716.1"/>
</dbReference>
<evidence type="ECO:0000313" key="13">
    <source>
        <dbReference type="Proteomes" id="UP001243989"/>
    </source>
</evidence>
<evidence type="ECO:0000256" key="1">
    <source>
        <dbReference type="ARBA" id="ARBA00004604"/>
    </source>
</evidence>
<dbReference type="Proteomes" id="UP001243989">
    <property type="component" value="Unassembled WGS sequence"/>
</dbReference>
<dbReference type="GO" id="GO:0005736">
    <property type="term" value="C:RNA polymerase I complex"/>
    <property type="evidence" value="ECO:0007669"/>
    <property type="project" value="TreeGrafter"/>
</dbReference>
<comment type="caution">
    <text evidence="12">The sequence shown here is derived from an EMBL/GenBank/DDBJ whole genome shotgun (WGS) entry which is preliminary data.</text>
</comment>
<comment type="subcellular location">
    <subcellularLocation>
        <location evidence="1">Nucleus</location>
        <location evidence="1">Nucleolus</location>
    </subcellularLocation>
</comment>
<dbReference type="Gene3D" id="2.20.25.10">
    <property type="match status" value="1"/>
</dbReference>
<dbReference type="SUPFAM" id="SSF57783">
    <property type="entry name" value="Zinc beta-ribbon"/>
    <property type="match status" value="1"/>
</dbReference>
<dbReference type="PROSITE" id="PS01030">
    <property type="entry name" value="RNA_POL_M_15KD"/>
    <property type="match status" value="1"/>
</dbReference>
<dbReference type="Pfam" id="PF01096">
    <property type="entry name" value="Zn_ribbon_TFIIS"/>
    <property type="match status" value="1"/>
</dbReference>
<keyword evidence="4" id="KW-0240">DNA-directed RNA polymerase</keyword>
<evidence type="ECO:0000256" key="4">
    <source>
        <dbReference type="ARBA" id="ARBA00022478"/>
    </source>
</evidence>
<dbReference type="SMART" id="SM00440">
    <property type="entry name" value="ZnF_C2C2"/>
    <property type="match status" value="1"/>
</dbReference>
<dbReference type="PROSITE" id="PS51133">
    <property type="entry name" value="ZF_TFIIS_2"/>
    <property type="match status" value="1"/>
</dbReference>
<evidence type="ECO:0000313" key="12">
    <source>
        <dbReference type="EMBL" id="KAK1635007.1"/>
    </source>
</evidence>
<keyword evidence="6 10" id="KW-0863">Zinc-finger</keyword>
<dbReference type="EMBL" id="JAHMHQ010000013">
    <property type="protein sequence ID" value="KAK1635007.1"/>
    <property type="molecule type" value="Genomic_DNA"/>
</dbReference>
<dbReference type="GeneID" id="85469578"/>
<evidence type="ECO:0000256" key="7">
    <source>
        <dbReference type="ARBA" id="ARBA00022833"/>
    </source>
</evidence>
<dbReference type="CDD" id="cd10507">
    <property type="entry name" value="Zn-ribbon_RPA12"/>
    <property type="match status" value="1"/>
</dbReference>
<keyword evidence="13" id="KW-1185">Reference proteome</keyword>
<feature type="domain" description="TFIIS-type" evidence="11">
    <location>
        <begin position="80"/>
        <end position="119"/>
    </location>
</feature>
<dbReference type="InterPro" id="IPR012164">
    <property type="entry name" value="Rpa12/Rpb9/Rpc10/TFS"/>
</dbReference>
<dbReference type="GO" id="GO:0003899">
    <property type="term" value="F:DNA-directed RNA polymerase activity"/>
    <property type="evidence" value="ECO:0007669"/>
    <property type="project" value="InterPro"/>
</dbReference>
<sequence>MSAIGTLVFCTDCGNLLPASMGTQKNTLTCNCCGADNKDTGTKTIKTQTKPSDFPSHLRQKLQSNVQAVDRANVNTEATIRETCPKCGAEEVRFTAVQLRSADEGSTIFFTCECGFKYANASFHSDRASFSLFILTDLFPGGLITTEMH</sequence>
<reference evidence="12" key="1">
    <citation type="submission" date="2021-06" db="EMBL/GenBank/DDBJ databases">
        <title>Comparative genomics, transcriptomics and evolutionary studies reveal genomic signatures of adaptation to plant cell wall in hemibiotrophic fungi.</title>
        <authorList>
            <consortium name="DOE Joint Genome Institute"/>
            <person name="Baroncelli R."/>
            <person name="Diaz J.F."/>
            <person name="Benocci T."/>
            <person name="Peng M."/>
            <person name="Battaglia E."/>
            <person name="Haridas S."/>
            <person name="Andreopoulos W."/>
            <person name="Labutti K."/>
            <person name="Pangilinan J."/>
            <person name="Floch G.L."/>
            <person name="Makela M.R."/>
            <person name="Henrissat B."/>
            <person name="Grigoriev I.V."/>
            <person name="Crouch J.A."/>
            <person name="De Vries R.P."/>
            <person name="Sukno S.A."/>
            <person name="Thon M.R."/>
        </authorList>
    </citation>
    <scope>NUCLEOTIDE SEQUENCE</scope>
    <source>
        <strain evidence="12">CBS 102054</strain>
    </source>
</reference>
<evidence type="ECO:0000256" key="5">
    <source>
        <dbReference type="ARBA" id="ARBA00022723"/>
    </source>
</evidence>
<dbReference type="InterPro" id="IPR034004">
    <property type="entry name" value="Zn_ribbon_RPA12_C"/>
</dbReference>
<dbReference type="GO" id="GO:0006363">
    <property type="term" value="P:termination of RNA polymerase I transcription"/>
    <property type="evidence" value="ECO:0007669"/>
    <property type="project" value="TreeGrafter"/>
</dbReference>
<evidence type="ECO:0000259" key="11">
    <source>
        <dbReference type="PROSITE" id="PS51133"/>
    </source>
</evidence>
<dbReference type="AlphaFoldDB" id="A0AAI9ZN10"/>
<keyword evidence="9" id="KW-0539">Nucleus</keyword>
<name>A0AAI9ZN10_9PEZI</name>
<evidence type="ECO:0000256" key="9">
    <source>
        <dbReference type="ARBA" id="ARBA00023242"/>
    </source>
</evidence>
<dbReference type="InterPro" id="IPR001222">
    <property type="entry name" value="Znf_TFIIS"/>
</dbReference>
<comment type="similarity">
    <text evidence="2">Belongs to the archaeal RpoM/eukaryotic RPA12/RPB9/RPC11 RNA polymerase family.</text>
</comment>
<evidence type="ECO:0000256" key="2">
    <source>
        <dbReference type="ARBA" id="ARBA00008925"/>
    </source>
</evidence>
<dbReference type="PANTHER" id="PTHR11239">
    <property type="entry name" value="DNA-DIRECTED RNA POLYMERASE"/>
    <property type="match status" value="1"/>
</dbReference>
<dbReference type="GO" id="GO:0008270">
    <property type="term" value="F:zinc ion binding"/>
    <property type="evidence" value="ECO:0007669"/>
    <property type="project" value="UniProtKB-KW"/>
</dbReference>
<evidence type="ECO:0000256" key="10">
    <source>
        <dbReference type="PROSITE-ProRule" id="PRU00472"/>
    </source>
</evidence>
<evidence type="ECO:0000256" key="6">
    <source>
        <dbReference type="ARBA" id="ARBA00022771"/>
    </source>
</evidence>
<proteinExistence type="inferred from homology"/>
<dbReference type="PANTHER" id="PTHR11239:SF14">
    <property type="entry name" value="DNA-DIRECTED RNA POLYMERASE I SUBUNIT RPA12"/>
    <property type="match status" value="1"/>
</dbReference>